<dbReference type="Gene3D" id="2.30.30.940">
    <property type="match status" value="1"/>
</dbReference>
<dbReference type="GO" id="GO:0004386">
    <property type="term" value="F:helicase activity"/>
    <property type="evidence" value="ECO:0007669"/>
    <property type="project" value="UniProtKB-KW"/>
</dbReference>
<accession>L7L7L4</accession>
<keyword evidence="3" id="KW-0347">Helicase</keyword>
<dbReference type="eggNOG" id="COG1432">
    <property type="taxonomic scope" value="Bacteria"/>
</dbReference>
<organism evidence="3 4">
    <name type="scientific">Gordonia hirsuta DSM 44140 = NBRC 16056</name>
    <dbReference type="NCBI Taxonomy" id="1121927"/>
    <lineage>
        <taxon>Bacteria</taxon>
        <taxon>Bacillati</taxon>
        <taxon>Actinomycetota</taxon>
        <taxon>Actinomycetes</taxon>
        <taxon>Mycobacteriales</taxon>
        <taxon>Gordoniaceae</taxon>
        <taxon>Gordonia</taxon>
    </lineage>
</organism>
<dbReference type="EMBL" id="BANT01000016">
    <property type="protein sequence ID" value="GAC57145.1"/>
    <property type="molecule type" value="Genomic_DNA"/>
</dbReference>
<feature type="region of interest" description="Disordered" evidence="1">
    <location>
        <begin position="156"/>
        <end position="187"/>
    </location>
</feature>
<gene>
    <name evidence="3" type="ORF">GOHSU_16_01030</name>
</gene>
<dbReference type="InterPro" id="IPR027417">
    <property type="entry name" value="P-loop_NTPase"/>
</dbReference>
<dbReference type="SUPFAM" id="SSF52540">
    <property type="entry name" value="P-loop containing nucleoside triphosphate hydrolases"/>
    <property type="match status" value="1"/>
</dbReference>
<dbReference type="RefSeq" id="WP_005938703.1">
    <property type="nucleotide sequence ID" value="NZ_ATVK01000047.1"/>
</dbReference>
<dbReference type="InterPro" id="IPR051055">
    <property type="entry name" value="PIF1_helicase"/>
</dbReference>
<dbReference type="AlphaFoldDB" id="L7L7L4"/>
<feature type="domain" description="NYN" evidence="2">
    <location>
        <begin position="24"/>
        <end position="137"/>
    </location>
</feature>
<dbReference type="InterPro" id="IPR036420">
    <property type="entry name" value="BRCT_dom_sf"/>
</dbReference>
<dbReference type="Proteomes" id="UP000053405">
    <property type="component" value="Unassembled WGS sequence"/>
</dbReference>
<dbReference type="Pfam" id="PF01936">
    <property type="entry name" value="NYN"/>
    <property type="match status" value="1"/>
</dbReference>
<sequence length="783" mass="84438">MEYAQLIDVLSTTATELSGLPLLRVRWYDSAKDGVPDAQQERIGELPKVKLRLGRFGMGGEQKGVDLRIGLDLVNHARNAASDVFYLVSGDDDLTEAVEEAQVHGAQVVVIAIPNAKGGPHGISRHLLRAVDEMHVLDGDLIDSSVMKIERQSIPLDNESAERTPEGVSAADPVTRPGPPKLSARSFSPDNFPVVELTTVFRQQGDDNLVRILNAVREGELLDGARAELNARTDPDFEPPHDEFWLTLAGTNRIVAARNRAMLERLPDPAKRFTAAITGDTDGFELPADEELDLAVGAQVMMLNNDSADRWVNGTLGRVTAVNADGPEPLIEVRFRDGRTEQVREYTWEITRPTVQGGSLVQETVGTFTQLPMKLAWAITIHKSQGQTLDRLVVDLTGGTFANGQLYVALSRCTSLEGLVLKREVRPNDLKTDIRVRRYLATGTATTESLGEAYIAALTVGSAGKQWRPRPIEIAVVTDDGDEITTVINPTSDIYTAQADFGLTTRDVQLAPLLTEAWPALAPVLAGRVPVGVQIDEQLGYIDFELKRNGIVEPIPLGVDVPDRLLTADERDEVMNAPTALARARAVRASVHRIRTTGAGRLGTGTAFPPTARGHGYLLARTTGTTGTVAPAGFVVGGNIGAGDDPAQILADLLSAAWARIPNPDAETVERVRDAERYFGVSVLPDDFEAAEPLDIAAVLGPEIRVCFTGTVNSPVHGALTKGQLHDLAAEQGLVPVDSMTKTKTDVLVVAEAGSQSGKAKAAAKWEKPVITAAEFLEWVHRR</sequence>
<dbReference type="PANTHER" id="PTHR47642:SF5">
    <property type="entry name" value="ATP-DEPENDENT DNA HELICASE"/>
    <property type="match status" value="1"/>
</dbReference>
<reference evidence="3 4" key="1">
    <citation type="submission" date="2012-12" db="EMBL/GenBank/DDBJ databases">
        <title>Whole genome shotgun sequence of Gordonia hirsuta NBRC 16056.</title>
        <authorList>
            <person name="Isaki-Nakamura S."/>
            <person name="Hosoyama A."/>
            <person name="Tsuchikane K."/>
            <person name="Katsumata H."/>
            <person name="Baba S."/>
            <person name="Yamazaki S."/>
            <person name="Fujita N."/>
        </authorList>
    </citation>
    <scope>NUCLEOTIDE SEQUENCE [LARGE SCALE GENOMIC DNA]</scope>
    <source>
        <strain evidence="3 4">NBRC 16056</strain>
    </source>
</reference>
<dbReference type="eggNOG" id="COG0507">
    <property type="taxonomic scope" value="Bacteria"/>
</dbReference>
<dbReference type="STRING" id="1121927.GOHSU_16_01030"/>
<name>L7L7L4_9ACTN</name>
<evidence type="ECO:0000256" key="1">
    <source>
        <dbReference type="SAM" id="MobiDB-lite"/>
    </source>
</evidence>
<comment type="caution">
    <text evidence="3">The sequence shown here is derived from an EMBL/GenBank/DDBJ whole genome shotgun (WGS) entry which is preliminary data.</text>
</comment>
<dbReference type="InterPro" id="IPR021139">
    <property type="entry name" value="NYN"/>
</dbReference>
<dbReference type="SUPFAM" id="SSF53098">
    <property type="entry name" value="Ribonuclease H-like"/>
    <property type="match status" value="1"/>
</dbReference>
<dbReference type="Gene3D" id="3.40.50.10190">
    <property type="entry name" value="BRCT domain"/>
    <property type="match status" value="1"/>
</dbReference>
<dbReference type="InterPro" id="IPR012337">
    <property type="entry name" value="RNaseH-like_sf"/>
</dbReference>
<dbReference type="PANTHER" id="PTHR47642">
    <property type="entry name" value="ATP-DEPENDENT DNA HELICASE"/>
    <property type="match status" value="1"/>
</dbReference>
<proteinExistence type="predicted"/>
<keyword evidence="4" id="KW-1185">Reference proteome</keyword>
<keyword evidence="3" id="KW-0067">ATP-binding</keyword>
<protein>
    <submittedName>
        <fullName evidence="3">Putative ATP-dependent helicase</fullName>
    </submittedName>
</protein>
<dbReference type="Gene3D" id="3.40.50.1010">
    <property type="entry name" value="5'-nuclease"/>
    <property type="match status" value="1"/>
</dbReference>
<dbReference type="GO" id="GO:0004540">
    <property type="term" value="F:RNA nuclease activity"/>
    <property type="evidence" value="ECO:0007669"/>
    <property type="project" value="InterPro"/>
</dbReference>
<keyword evidence="3" id="KW-0378">Hydrolase</keyword>
<evidence type="ECO:0000313" key="4">
    <source>
        <dbReference type="Proteomes" id="UP000053405"/>
    </source>
</evidence>
<evidence type="ECO:0000259" key="2">
    <source>
        <dbReference type="Pfam" id="PF01936"/>
    </source>
</evidence>
<dbReference type="CDD" id="cd18809">
    <property type="entry name" value="SF1_C_RecD"/>
    <property type="match status" value="1"/>
</dbReference>
<keyword evidence="3" id="KW-0547">Nucleotide-binding</keyword>
<dbReference type="Gene3D" id="3.40.50.300">
    <property type="entry name" value="P-loop containing nucleotide triphosphate hydrolases"/>
    <property type="match status" value="2"/>
</dbReference>
<evidence type="ECO:0000313" key="3">
    <source>
        <dbReference type="EMBL" id="GAC57145.1"/>
    </source>
</evidence>